<dbReference type="PROSITE" id="PS51257">
    <property type="entry name" value="PROKAR_LIPOPROTEIN"/>
    <property type="match status" value="1"/>
</dbReference>
<evidence type="ECO:0000256" key="2">
    <source>
        <dbReference type="SAM" id="SignalP"/>
    </source>
</evidence>
<dbReference type="AlphaFoldDB" id="A0A2N6SG34"/>
<dbReference type="Proteomes" id="UP000235670">
    <property type="component" value="Unassembled WGS sequence"/>
</dbReference>
<evidence type="ECO:0000313" key="4">
    <source>
        <dbReference type="Proteomes" id="UP000235670"/>
    </source>
</evidence>
<evidence type="ECO:0008006" key="5">
    <source>
        <dbReference type="Google" id="ProtNLM"/>
    </source>
</evidence>
<feature type="chain" id="PRO_5039193614" description="DUF1307 domain-containing protein" evidence="2">
    <location>
        <begin position="23"/>
        <end position="161"/>
    </location>
</feature>
<organism evidence="3 4">
    <name type="scientific">Gemella sanguinis</name>
    <dbReference type="NCBI Taxonomy" id="84135"/>
    <lineage>
        <taxon>Bacteria</taxon>
        <taxon>Bacillati</taxon>
        <taxon>Bacillota</taxon>
        <taxon>Bacilli</taxon>
        <taxon>Bacillales</taxon>
        <taxon>Gemellaceae</taxon>
        <taxon>Gemella</taxon>
    </lineage>
</organism>
<gene>
    <name evidence="3" type="ORF">CJ218_03045</name>
</gene>
<sequence length="161" mass="18238">MTLKKFLKVIAPLLATLLLVTACSSKNTSNNSVGESSEKQKVFTSNNSEGESTEVTIFYSGDNVNRMSSKATYNIKGTSPDEEYNSVKKSFDENLKDVVGVTYSVEKKDNKININYDVDFTKINYDKDREKLGFKKPTLDEERKLSNVQQQLENNDLKEKK</sequence>
<protein>
    <recommendedName>
        <fullName evidence="5">DUF1307 domain-containing protein</fullName>
    </recommendedName>
</protein>
<dbReference type="InterPro" id="IPR036699">
    <property type="entry name" value="YehR-like_sf"/>
</dbReference>
<feature type="signal peptide" evidence="2">
    <location>
        <begin position="1"/>
        <end position="22"/>
    </location>
</feature>
<dbReference type="STRING" id="84135.GCA_001052115_00124"/>
<name>A0A2N6SG34_9BACL</name>
<dbReference type="Gene3D" id="3.30.1830.10">
    <property type="entry name" value="YehR-like"/>
    <property type="match status" value="1"/>
</dbReference>
<dbReference type="InterPro" id="IPR009736">
    <property type="entry name" value="DUF1307"/>
</dbReference>
<comment type="caution">
    <text evidence="3">The sequence shown here is derived from an EMBL/GenBank/DDBJ whole genome shotgun (WGS) entry which is preliminary data.</text>
</comment>
<evidence type="ECO:0000256" key="1">
    <source>
        <dbReference type="SAM" id="MobiDB-lite"/>
    </source>
</evidence>
<dbReference type="SUPFAM" id="SSF160704">
    <property type="entry name" value="YehR-like"/>
    <property type="match status" value="1"/>
</dbReference>
<accession>A0A2N6SG34</accession>
<reference evidence="3 4" key="1">
    <citation type="submission" date="2017-09" db="EMBL/GenBank/DDBJ databases">
        <title>Bacterial strain isolated from the female urinary microbiota.</title>
        <authorList>
            <person name="Thomas-White K."/>
            <person name="Kumar N."/>
            <person name="Forster S."/>
            <person name="Putonti C."/>
            <person name="Lawley T."/>
            <person name="Wolfe A.J."/>
        </authorList>
    </citation>
    <scope>NUCLEOTIDE SEQUENCE [LARGE SCALE GENOMIC DNA]</scope>
    <source>
        <strain evidence="3 4">UMB0186</strain>
    </source>
</reference>
<evidence type="ECO:0000313" key="3">
    <source>
        <dbReference type="EMBL" id="PMC52887.1"/>
    </source>
</evidence>
<keyword evidence="2" id="KW-0732">Signal</keyword>
<dbReference type="EMBL" id="PNGT01000002">
    <property type="protein sequence ID" value="PMC52887.1"/>
    <property type="molecule type" value="Genomic_DNA"/>
</dbReference>
<proteinExistence type="predicted"/>
<dbReference type="Pfam" id="PF06998">
    <property type="entry name" value="DUF1307"/>
    <property type="match status" value="1"/>
</dbReference>
<feature type="region of interest" description="Disordered" evidence="1">
    <location>
        <begin position="27"/>
        <end position="47"/>
    </location>
</feature>